<dbReference type="InterPro" id="IPR028564">
    <property type="entry name" value="MT_TRM10-typ"/>
</dbReference>
<evidence type="ECO:0000256" key="11">
    <source>
        <dbReference type="SAM" id="MobiDB-lite"/>
    </source>
</evidence>
<name>F6SV73_CIOIN</name>
<dbReference type="Ensembl" id="ENSCINT00000014945.3">
    <property type="protein sequence ID" value="ENSCINP00000014945.3"/>
    <property type="gene ID" value="ENSCING00000007283.3"/>
</dbReference>
<dbReference type="CDD" id="cd18100">
    <property type="entry name" value="Trm10euk_B"/>
    <property type="match status" value="1"/>
</dbReference>
<dbReference type="GO" id="GO:0005634">
    <property type="term" value="C:nucleus"/>
    <property type="evidence" value="ECO:0000318"/>
    <property type="project" value="GO_Central"/>
</dbReference>
<feature type="region of interest" description="Disordered" evidence="11">
    <location>
        <begin position="14"/>
        <end position="38"/>
    </location>
</feature>
<evidence type="ECO:0000313" key="14">
    <source>
        <dbReference type="Proteomes" id="UP000008144"/>
    </source>
</evidence>
<reference evidence="13" key="2">
    <citation type="journal article" date="2008" name="Genome Biol.">
        <title>Improved genome assembly and evidence-based global gene model set for the chordate Ciona intestinalis: new insight into intron and operon populations.</title>
        <authorList>
            <person name="Satou Y."/>
            <person name="Mineta K."/>
            <person name="Ogasawara M."/>
            <person name="Sasakura Y."/>
            <person name="Shoguchi E."/>
            <person name="Ueno K."/>
            <person name="Yamada L."/>
            <person name="Matsumoto J."/>
            <person name="Wasserscheid J."/>
            <person name="Dewar K."/>
            <person name="Wiley G.B."/>
            <person name="Macmil S.L."/>
            <person name="Roe B.A."/>
            <person name="Zeller R.W."/>
            <person name="Hastings K.E."/>
            <person name="Lemaire P."/>
            <person name="Lindquist E."/>
            <person name="Endo T."/>
            <person name="Hotta K."/>
            <person name="Inaba K."/>
        </authorList>
    </citation>
    <scope>NUCLEOTIDE SEQUENCE [LARGE SCALE GENOMIC DNA]</scope>
    <source>
        <strain evidence="13">wild type</strain>
    </source>
</reference>
<evidence type="ECO:0000256" key="9">
    <source>
        <dbReference type="ARBA" id="ARBA00045240"/>
    </source>
</evidence>
<feature type="domain" description="SAM-dependent MTase TRM10-type" evidence="12">
    <location>
        <begin position="52"/>
        <end position="255"/>
    </location>
</feature>
<dbReference type="OMA" id="ALQAWFP"/>
<evidence type="ECO:0000256" key="1">
    <source>
        <dbReference type="ARBA" id="ARBA00012797"/>
    </source>
</evidence>
<protein>
    <recommendedName>
        <fullName evidence="6">tRNA methyltransferase 10 homolog B</fullName>
        <ecNumber evidence="1">2.1.1.221</ecNumber>
    </recommendedName>
    <alternativeName>
        <fullName evidence="7">RNA (guanine-9-)-methyltransferase domain-containing protein 3</fullName>
    </alternativeName>
    <alternativeName>
        <fullName evidence="8">tRNA (guanine(9)-N(1))-methyltransferase TRMT10B</fullName>
    </alternativeName>
</protein>
<evidence type="ECO:0000256" key="5">
    <source>
        <dbReference type="ARBA" id="ARBA00023054"/>
    </source>
</evidence>
<dbReference type="InParanoid" id="F6SV73"/>
<comment type="function">
    <text evidence="9">S-adenosyl-L-methionine-dependent guanine N(1)-methyltransferase that catalyzes the formation of N(1)-methylguanine at position 9 (m1G9) in tRNAs. Probably not able to catalyze formation of N(1)-methyladenine at position 9 (m1A9) in tRNAs.</text>
</comment>
<dbReference type="EC" id="2.1.1.221" evidence="1"/>
<evidence type="ECO:0000256" key="3">
    <source>
        <dbReference type="ARBA" id="ARBA00022679"/>
    </source>
</evidence>
<comment type="catalytic activity">
    <reaction evidence="10">
        <text>guanosine(9) in tRNA + S-adenosyl-L-methionine = N(1)-methylguanosine(9) in tRNA + S-adenosyl-L-homocysteine + H(+)</text>
        <dbReference type="Rhea" id="RHEA:43156"/>
        <dbReference type="Rhea" id="RHEA-COMP:10367"/>
        <dbReference type="Rhea" id="RHEA-COMP:10368"/>
        <dbReference type="ChEBI" id="CHEBI:15378"/>
        <dbReference type="ChEBI" id="CHEBI:57856"/>
        <dbReference type="ChEBI" id="CHEBI:59789"/>
        <dbReference type="ChEBI" id="CHEBI:73542"/>
        <dbReference type="ChEBI" id="CHEBI:74269"/>
        <dbReference type="EC" id="2.1.1.221"/>
    </reaction>
</comment>
<dbReference type="FunFam" id="3.40.1280.30:FF:000013">
    <property type="entry name" value="tRNA methyltransferase 10 homolog B"/>
    <property type="match status" value="1"/>
</dbReference>
<dbReference type="GO" id="GO:0000049">
    <property type="term" value="F:tRNA binding"/>
    <property type="evidence" value="ECO:0000318"/>
    <property type="project" value="GO_Central"/>
</dbReference>
<dbReference type="InterPro" id="IPR038459">
    <property type="entry name" value="MT_TRM10-typ_sf"/>
</dbReference>
<dbReference type="PANTHER" id="PTHR13563">
    <property type="entry name" value="TRNA (GUANINE-9-) METHYLTRANSFERASE"/>
    <property type="match status" value="1"/>
</dbReference>
<dbReference type="EMBL" id="EAAA01001120">
    <property type="status" value="NOT_ANNOTATED_CDS"/>
    <property type="molecule type" value="Genomic_DNA"/>
</dbReference>
<accession>F6SV73</accession>
<keyword evidence="3" id="KW-0808">Transferase</keyword>
<dbReference type="Proteomes" id="UP000008144">
    <property type="component" value="Chromosome 13"/>
</dbReference>
<dbReference type="FunCoup" id="F6SV73">
    <property type="interactions" value="833"/>
</dbReference>
<keyword evidence="4" id="KW-0949">S-adenosyl-L-methionine</keyword>
<dbReference type="GO" id="GO:0005654">
    <property type="term" value="C:nucleoplasm"/>
    <property type="evidence" value="ECO:0000318"/>
    <property type="project" value="GO_Central"/>
</dbReference>
<dbReference type="SMR" id="F6SV73"/>
<evidence type="ECO:0000259" key="12">
    <source>
        <dbReference type="PROSITE" id="PS51675"/>
    </source>
</evidence>
<feature type="compositionally biased region" description="Basic and acidic residues" evidence="11">
    <location>
        <begin position="27"/>
        <end position="38"/>
    </location>
</feature>
<reference evidence="13" key="4">
    <citation type="submission" date="2025-09" db="UniProtKB">
        <authorList>
            <consortium name="Ensembl"/>
        </authorList>
    </citation>
    <scope>IDENTIFICATION</scope>
</reference>
<keyword evidence="5" id="KW-0175">Coiled coil</keyword>
<dbReference type="HOGENOM" id="CLU_034384_8_0_1"/>
<dbReference type="InterPro" id="IPR047911">
    <property type="entry name" value="Trm10_B_MTase_dom"/>
</dbReference>
<evidence type="ECO:0000313" key="13">
    <source>
        <dbReference type="Ensembl" id="ENSCINP00000014945.3"/>
    </source>
</evidence>
<evidence type="ECO:0000256" key="8">
    <source>
        <dbReference type="ARBA" id="ARBA00035725"/>
    </source>
</evidence>
<dbReference type="GO" id="GO:0002939">
    <property type="term" value="P:tRNA N1-guanine methylation"/>
    <property type="evidence" value="ECO:0000318"/>
    <property type="project" value="GO_Central"/>
</dbReference>
<dbReference type="GO" id="GO:0052905">
    <property type="term" value="F:tRNA (guanosine(9)-N1)-methyltransferase activity"/>
    <property type="evidence" value="ECO:0007669"/>
    <property type="project" value="UniProtKB-EC"/>
</dbReference>
<dbReference type="PANTHER" id="PTHR13563:SF19">
    <property type="entry name" value="TRNA METHYLTRANSFERASE 10 HOMOLOG B"/>
    <property type="match status" value="1"/>
</dbReference>
<dbReference type="InterPro" id="IPR007356">
    <property type="entry name" value="tRNA_m1G_MeTrfase_euk"/>
</dbReference>
<evidence type="ECO:0000256" key="6">
    <source>
        <dbReference type="ARBA" id="ARBA00035688"/>
    </source>
</evidence>
<dbReference type="GeneTree" id="ENSGT00530000063169"/>
<dbReference type="STRING" id="7719.ENSCINP00000014945"/>
<evidence type="ECO:0000256" key="7">
    <source>
        <dbReference type="ARBA" id="ARBA00035712"/>
    </source>
</evidence>
<keyword evidence="2" id="KW-0489">Methyltransferase</keyword>
<organism evidence="13 14">
    <name type="scientific">Ciona intestinalis</name>
    <name type="common">Transparent sea squirt</name>
    <name type="synonym">Ascidia intestinalis</name>
    <dbReference type="NCBI Taxonomy" id="7719"/>
    <lineage>
        <taxon>Eukaryota</taxon>
        <taxon>Metazoa</taxon>
        <taxon>Chordata</taxon>
        <taxon>Tunicata</taxon>
        <taxon>Ascidiacea</taxon>
        <taxon>Phlebobranchia</taxon>
        <taxon>Cionidae</taxon>
        <taxon>Ciona</taxon>
    </lineage>
</organism>
<dbReference type="AlphaFoldDB" id="F6SV73"/>
<evidence type="ECO:0000256" key="4">
    <source>
        <dbReference type="ARBA" id="ARBA00022691"/>
    </source>
</evidence>
<dbReference type="PROSITE" id="PS51675">
    <property type="entry name" value="SAM_MT_TRM10"/>
    <property type="match status" value="1"/>
</dbReference>
<dbReference type="Gene3D" id="3.40.1280.30">
    <property type="match status" value="1"/>
</dbReference>
<keyword evidence="14" id="KW-1185">Reference proteome</keyword>
<proteinExistence type="predicted"/>
<reference evidence="14" key="1">
    <citation type="journal article" date="2002" name="Science">
        <title>The draft genome of Ciona intestinalis: insights into chordate and vertebrate origins.</title>
        <authorList>
            <person name="Dehal P."/>
            <person name="Satou Y."/>
            <person name="Campbell R.K."/>
            <person name="Chapman J."/>
            <person name="Degnan B."/>
            <person name="De Tomaso A."/>
            <person name="Davidson B."/>
            <person name="Di Gregorio A."/>
            <person name="Gelpke M."/>
            <person name="Goodstein D.M."/>
            <person name="Harafuji N."/>
            <person name="Hastings K.E."/>
            <person name="Ho I."/>
            <person name="Hotta K."/>
            <person name="Huang W."/>
            <person name="Kawashima T."/>
            <person name="Lemaire P."/>
            <person name="Martinez D."/>
            <person name="Meinertzhagen I.A."/>
            <person name="Necula S."/>
            <person name="Nonaka M."/>
            <person name="Putnam N."/>
            <person name="Rash S."/>
            <person name="Saiga H."/>
            <person name="Satake M."/>
            <person name="Terry A."/>
            <person name="Yamada L."/>
            <person name="Wang H.G."/>
            <person name="Awazu S."/>
            <person name="Azumi K."/>
            <person name="Boore J."/>
            <person name="Branno M."/>
            <person name="Chin-Bow S."/>
            <person name="DeSantis R."/>
            <person name="Doyle S."/>
            <person name="Francino P."/>
            <person name="Keys D.N."/>
            <person name="Haga S."/>
            <person name="Hayashi H."/>
            <person name="Hino K."/>
            <person name="Imai K.S."/>
            <person name="Inaba K."/>
            <person name="Kano S."/>
            <person name="Kobayashi K."/>
            <person name="Kobayashi M."/>
            <person name="Lee B.I."/>
            <person name="Makabe K.W."/>
            <person name="Manohar C."/>
            <person name="Matassi G."/>
            <person name="Medina M."/>
            <person name="Mochizuki Y."/>
            <person name="Mount S."/>
            <person name="Morishita T."/>
            <person name="Miura S."/>
            <person name="Nakayama A."/>
            <person name="Nishizaka S."/>
            <person name="Nomoto H."/>
            <person name="Ohta F."/>
            <person name="Oishi K."/>
            <person name="Rigoutsos I."/>
            <person name="Sano M."/>
            <person name="Sasaki A."/>
            <person name="Sasakura Y."/>
            <person name="Shoguchi E."/>
            <person name="Shin-i T."/>
            <person name="Spagnuolo A."/>
            <person name="Stainier D."/>
            <person name="Suzuki M.M."/>
            <person name="Tassy O."/>
            <person name="Takatori N."/>
            <person name="Tokuoka M."/>
            <person name="Yagi K."/>
            <person name="Yoshizaki F."/>
            <person name="Wada S."/>
            <person name="Zhang C."/>
            <person name="Hyatt P.D."/>
            <person name="Larimer F."/>
            <person name="Detter C."/>
            <person name="Doggett N."/>
            <person name="Glavina T."/>
            <person name="Hawkins T."/>
            <person name="Richardson P."/>
            <person name="Lucas S."/>
            <person name="Kohara Y."/>
            <person name="Levine M."/>
            <person name="Satoh N."/>
            <person name="Rokhsar D.S."/>
        </authorList>
    </citation>
    <scope>NUCLEOTIDE SEQUENCE [LARGE SCALE GENOMIC DNA]</scope>
</reference>
<evidence type="ECO:0000256" key="2">
    <source>
        <dbReference type="ARBA" id="ARBA00022603"/>
    </source>
</evidence>
<evidence type="ECO:0000256" key="10">
    <source>
        <dbReference type="ARBA" id="ARBA00048434"/>
    </source>
</evidence>
<sequence>KNEMRRLLKYERKVESKRIKRKKEHERRREREKAMEKASEIQLSRFARSNLKRREVDEKMESVMRNDSHALVVCVDLSWSHSMNDKEINKLASQLGRLYGSNRKAEAPAHVYFTGFKKGTLIWNECHRKHNGFNEYKISMTDKSPIEMFNNENIIYLSPDAETALSNVEAGSVYVIGGLVDETVCKKLTLDAATEHGICTRRLPVKEFMKKSGRHKNYSTVFAVNQVFDILLKYHSAKDWVEAFKLGVPPRKGYVFNDDVITS</sequence>
<reference evidence="13" key="3">
    <citation type="submission" date="2025-08" db="UniProtKB">
        <authorList>
            <consortium name="Ensembl"/>
        </authorList>
    </citation>
    <scope>IDENTIFICATION</scope>
</reference>